<organism evidence="1 2">
    <name type="scientific">Sphagnum troendelagicum</name>
    <dbReference type="NCBI Taxonomy" id="128251"/>
    <lineage>
        <taxon>Eukaryota</taxon>
        <taxon>Viridiplantae</taxon>
        <taxon>Streptophyta</taxon>
        <taxon>Embryophyta</taxon>
        <taxon>Bryophyta</taxon>
        <taxon>Sphagnophytina</taxon>
        <taxon>Sphagnopsida</taxon>
        <taxon>Sphagnales</taxon>
        <taxon>Sphagnaceae</taxon>
        <taxon>Sphagnum</taxon>
    </lineage>
</organism>
<gene>
    <name evidence="1" type="ORF">CSSPTR1EN2_LOCUS5537</name>
</gene>
<proteinExistence type="predicted"/>
<reference evidence="1" key="1">
    <citation type="submission" date="2024-02" db="EMBL/GenBank/DDBJ databases">
        <authorList>
            <consortium name="ELIXIR-Norway"/>
            <consortium name="Elixir Norway"/>
        </authorList>
    </citation>
    <scope>NUCLEOTIDE SEQUENCE</scope>
</reference>
<name>A0ABP0TRL1_9BRYO</name>
<accession>A0ABP0TRL1</accession>
<evidence type="ECO:0000313" key="2">
    <source>
        <dbReference type="Proteomes" id="UP001497512"/>
    </source>
</evidence>
<dbReference type="Proteomes" id="UP001497512">
    <property type="component" value="Chromosome 13"/>
</dbReference>
<sequence>MKFSVVVPHAGSAVESMAELGTSVVEYHTCSSPVIPEKMKRFLLTIPENKKWVEAQEKRHKAEQNVKDVSRLVRREIFPELHPKTVELGSRQARALPRRRS</sequence>
<evidence type="ECO:0000313" key="1">
    <source>
        <dbReference type="EMBL" id="CAK9200698.1"/>
    </source>
</evidence>
<dbReference type="EMBL" id="OZ019905">
    <property type="protein sequence ID" value="CAK9200698.1"/>
    <property type="molecule type" value="Genomic_DNA"/>
</dbReference>
<protein>
    <submittedName>
        <fullName evidence="1">Uncharacterized protein</fullName>
    </submittedName>
</protein>
<keyword evidence="2" id="KW-1185">Reference proteome</keyword>